<evidence type="ECO:0000313" key="1">
    <source>
        <dbReference type="EMBL" id="MBB6547101.1"/>
    </source>
</evidence>
<keyword evidence="2" id="KW-1185">Reference proteome</keyword>
<evidence type="ECO:0000313" key="2">
    <source>
        <dbReference type="Proteomes" id="UP000565579"/>
    </source>
</evidence>
<reference evidence="1 2" key="1">
    <citation type="submission" date="2020-08" db="EMBL/GenBank/DDBJ databases">
        <title>Sequencing the genomes of 1000 actinobacteria strains.</title>
        <authorList>
            <person name="Klenk H.-P."/>
        </authorList>
    </citation>
    <scope>NUCLEOTIDE SEQUENCE [LARGE SCALE GENOMIC DNA]</scope>
    <source>
        <strain evidence="1 2">DSM 43768</strain>
    </source>
</reference>
<gene>
    <name evidence="1" type="ORF">HD593_001896</name>
</gene>
<proteinExistence type="predicted"/>
<comment type="caution">
    <text evidence="1">The sequence shown here is derived from an EMBL/GenBank/DDBJ whole genome shotgun (WGS) entry which is preliminary data.</text>
</comment>
<dbReference type="Proteomes" id="UP000565579">
    <property type="component" value="Unassembled WGS sequence"/>
</dbReference>
<name>A0A7X0NPM6_9ACTN</name>
<sequence>MEDALVDSVSYSAGSAGLATVVVDGVVAPTVASYAVNGEIAVAVVRAQG</sequence>
<dbReference type="AlphaFoldDB" id="A0A7X0NPM6"/>
<protein>
    <submittedName>
        <fullName evidence="1">Uncharacterized protein</fullName>
    </submittedName>
</protein>
<accession>A0A7X0NPM6</accession>
<dbReference type="EMBL" id="JACHMI010000001">
    <property type="protein sequence ID" value="MBB6547101.1"/>
    <property type="molecule type" value="Genomic_DNA"/>
</dbReference>
<organism evidence="1 2">
    <name type="scientific">Nonomuraea rubra</name>
    <dbReference type="NCBI Taxonomy" id="46180"/>
    <lineage>
        <taxon>Bacteria</taxon>
        <taxon>Bacillati</taxon>
        <taxon>Actinomycetota</taxon>
        <taxon>Actinomycetes</taxon>
        <taxon>Streptosporangiales</taxon>
        <taxon>Streptosporangiaceae</taxon>
        <taxon>Nonomuraea</taxon>
    </lineage>
</organism>
<dbReference type="RefSeq" id="WP_185101795.1">
    <property type="nucleotide sequence ID" value="NZ_BAAAXY010000268.1"/>
</dbReference>